<dbReference type="AlphaFoldDB" id="A0AAV4EBS3"/>
<organism evidence="2 3">
    <name type="scientific">Elysia marginata</name>
    <dbReference type="NCBI Taxonomy" id="1093978"/>
    <lineage>
        <taxon>Eukaryota</taxon>
        <taxon>Metazoa</taxon>
        <taxon>Spiralia</taxon>
        <taxon>Lophotrochozoa</taxon>
        <taxon>Mollusca</taxon>
        <taxon>Gastropoda</taxon>
        <taxon>Heterobranchia</taxon>
        <taxon>Euthyneura</taxon>
        <taxon>Panpulmonata</taxon>
        <taxon>Sacoglossa</taxon>
        <taxon>Placobranchoidea</taxon>
        <taxon>Plakobranchidae</taxon>
        <taxon>Elysia</taxon>
    </lineage>
</organism>
<protein>
    <submittedName>
        <fullName evidence="2">Uncharacterized protein</fullName>
    </submittedName>
</protein>
<dbReference type="EMBL" id="BMAT01007125">
    <property type="protein sequence ID" value="GFR58120.1"/>
    <property type="molecule type" value="Genomic_DNA"/>
</dbReference>
<dbReference type="Proteomes" id="UP000762676">
    <property type="component" value="Unassembled WGS sequence"/>
</dbReference>
<keyword evidence="3" id="KW-1185">Reference proteome</keyword>
<name>A0AAV4EBS3_9GAST</name>
<evidence type="ECO:0000256" key="1">
    <source>
        <dbReference type="SAM" id="MobiDB-lite"/>
    </source>
</evidence>
<feature type="region of interest" description="Disordered" evidence="1">
    <location>
        <begin position="1"/>
        <end position="42"/>
    </location>
</feature>
<feature type="compositionally biased region" description="Basic and acidic residues" evidence="1">
    <location>
        <begin position="10"/>
        <end position="41"/>
    </location>
</feature>
<comment type="caution">
    <text evidence="2">The sequence shown here is derived from an EMBL/GenBank/DDBJ whole genome shotgun (WGS) entry which is preliminary data.</text>
</comment>
<sequence length="96" mass="11135">MEPTGPQSQREAHVQERNRSRDGICREDMERTRRDSTRQDGVEDLCWRPVRPGELRGEEDEKAHANQRGVPKIIFGVCLLMLAVMIKKFNLIECIT</sequence>
<reference evidence="2 3" key="1">
    <citation type="journal article" date="2021" name="Elife">
        <title>Chloroplast acquisition without the gene transfer in kleptoplastic sea slugs, Plakobranchus ocellatus.</title>
        <authorList>
            <person name="Maeda T."/>
            <person name="Takahashi S."/>
            <person name="Yoshida T."/>
            <person name="Shimamura S."/>
            <person name="Takaki Y."/>
            <person name="Nagai Y."/>
            <person name="Toyoda A."/>
            <person name="Suzuki Y."/>
            <person name="Arimoto A."/>
            <person name="Ishii H."/>
            <person name="Satoh N."/>
            <person name="Nishiyama T."/>
            <person name="Hasebe M."/>
            <person name="Maruyama T."/>
            <person name="Minagawa J."/>
            <person name="Obokata J."/>
            <person name="Shigenobu S."/>
        </authorList>
    </citation>
    <scope>NUCLEOTIDE SEQUENCE [LARGE SCALE GENOMIC DNA]</scope>
</reference>
<evidence type="ECO:0000313" key="3">
    <source>
        <dbReference type="Proteomes" id="UP000762676"/>
    </source>
</evidence>
<gene>
    <name evidence="2" type="ORF">ElyMa_003473800</name>
</gene>
<accession>A0AAV4EBS3</accession>
<evidence type="ECO:0000313" key="2">
    <source>
        <dbReference type="EMBL" id="GFR58120.1"/>
    </source>
</evidence>
<proteinExistence type="predicted"/>